<evidence type="ECO:0000256" key="9">
    <source>
        <dbReference type="ARBA" id="ARBA00048679"/>
    </source>
</evidence>
<dbReference type="PANTHER" id="PTHR24347">
    <property type="entry name" value="SERINE/THREONINE-PROTEIN KINASE"/>
    <property type="match status" value="1"/>
</dbReference>
<comment type="catalytic activity">
    <reaction evidence="9">
        <text>L-seryl-[protein] + ATP = O-phospho-L-seryl-[protein] + ADP + H(+)</text>
        <dbReference type="Rhea" id="RHEA:17989"/>
        <dbReference type="Rhea" id="RHEA-COMP:9863"/>
        <dbReference type="Rhea" id="RHEA-COMP:11604"/>
        <dbReference type="ChEBI" id="CHEBI:15378"/>
        <dbReference type="ChEBI" id="CHEBI:29999"/>
        <dbReference type="ChEBI" id="CHEBI:30616"/>
        <dbReference type="ChEBI" id="CHEBI:83421"/>
        <dbReference type="ChEBI" id="CHEBI:456216"/>
        <dbReference type="EC" id="2.7.11.1"/>
    </reaction>
</comment>
<evidence type="ECO:0000259" key="12">
    <source>
        <dbReference type="PROSITE" id="PS50011"/>
    </source>
</evidence>
<evidence type="ECO:0000256" key="1">
    <source>
        <dbReference type="ARBA" id="ARBA00005354"/>
    </source>
</evidence>
<evidence type="ECO:0000256" key="2">
    <source>
        <dbReference type="ARBA" id="ARBA00012513"/>
    </source>
</evidence>
<dbReference type="SUPFAM" id="SSF56112">
    <property type="entry name" value="Protein kinase-like (PK-like)"/>
    <property type="match status" value="1"/>
</dbReference>
<organism evidence="13 14">
    <name type="scientific">Planoprotostelium fungivorum</name>
    <dbReference type="NCBI Taxonomy" id="1890364"/>
    <lineage>
        <taxon>Eukaryota</taxon>
        <taxon>Amoebozoa</taxon>
        <taxon>Evosea</taxon>
        <taxon>Variosea</taxon>
        <taxon>Cavosteliida</taxon>
        <taxon>Cavosteliaceae</taxon>
        <taxon>Planoprotostelium</taxon>
    </lineage>
</organism>
<evidence type="ECO:0000313" key="13">
    <source>
        <dbReference type="EMBL" id="PRP79028.1"/>
    </source>
</evidence>
<evidence type="ECO:0000313" key="14">
    <source>
        <dbReference type="Proteomes" id="UP000241769"/>
    </source>
</evidence>
<dbReference type="Gene3D" id="3.30.200.20">
    <property type="entry name" value="Phosphorylase Kinase, domain 1"/>
    <property type="match status" value="1"/>
</dbReference>
<feature type="domain" description="Protein kinase" evidence="12">
    <location>
        <begin position="48"/>
        <end position="281"/>
    </location>
</feature>
<dbReference type="Proteomes" id="UP000241769">
    <property type="component" value="Unassembled WGS sequence"/>
</dbReference>
<dbReference type="InterPro" id="IPR011009">
    <property type="entry name" value="Kinase-like_dom_sf"/>
</dbReference>
<comment type="similarity">
    <text evidence="1">Belongs to the protein kinase superfamily. CAMK Ser/Thr protein kinase family. CaMK subfamily.</text>
</comment>
<dbReference type="EC" id="2.7.11.1" evidence="2"/>
<feature type="binding site" evidence="10">
    <location>
        <position position="77"/>
    </location>
    <ligand>
        <name>ATP</name>
        <dbReference type="ChEBI" id="CHEBI:30616"/>
    </ligand>
</feature>
<comment type="catalytic activity">
    <reaction evidence="8">
        <text>L-threonyl-[protein] + ATP = O-phospho-L-threonyl-[protein] + ADP + H(+)</text>
        <dbReference type="Rhea" id="RHEA:46608"/>
        <dbReference type="Rhea" id="RHEA-COMP:11060"/>
        <dbReference type="Rhea" id="RHEA-COMP:11605"/>
        <dbReference type="ChEBI" id="CHEBI:15378"/>
        <dbReference type="ChEBI" id="CHEBI:30013"/>
        <dbReference type="ChEBI" id="CHEBI:30616"/>
        <dbReference type="ChEBI" id="CHEBI:61977"/>
        <dbReference type="ChEBI" id="CHEBI:456216"/>
        <dbReference type="EC" id="2.7.11.1"/>
    </reaction>
</comment>
<dbReference type="AlphaFoldDB" id="A0A2P6N507"/>
<dbReference type="CDD" id="cd05117">
    <property type="entry name" value="STKc_CAMK"/>
    <property type="match status" value="1"/>
</dbReference>
<keyword evidence="3 11" id="KW-0723">Serine/threonine-protein kinase</keyword>
<dbReference type="InterPro" id="IPR008271">
    <property type="entry name" value="Ser/Thr_kinase_AS"/>
</dbReference>
<dbReference type="SMART" id="SM00220">
    <property type="entry name" value="S_TKc"/>
    <property type="match status" value="1"/>
</dbReference>
<evidence type="ECO:0000256" key="7">
    <source>
        <dbReference type="ARBA" id="ARBA00022840"/>
    </source>
</evidence>
<protein>
    <recommendedName>
        <fullName evidence="2">non-specific serine/threonine protein kinase</fullName>
        <ecNumber evidence="2">2.7.11.1</ecNumber>
    </recommendedName>
</protein>
<dbReference type="STRING" id="1890364.A0A2P6N507"/>
<evidence type="ECO:0000256" key="5">
    <source>
        <dbReference type="ARBA" id="ARBA00022741"/>
    </source>
</evidence>
<proteinExistence type="inferred from homology"/>
<dbReference type="InParanoid" id="A0A2P6N507"/>
<accession>A0A2P6N507</accession>
<dbReference type="PROSITE" id="PS00108">
    <property type="entry name" value="PROTEIN_KINASE_ST"/>
    <property type="match status" value="1"/>
</dbReference>
<keyword evidence="14" id="KW-1185">Reference proteome</keyword>
<dbReference type="GO" id="GO:0005524">
    <property type="term" value="F:ATP binding"/>
    <property type="evidence" value="ECO:0007669"/>
    <property type="project" value="UniProtKB-UniRule"/>
</dbReference>
<evidence type="ECO:0000256" key="10">
    <source>
        <dbReference type="PROSITE-ProRule" id="PRU10141"/>
    </source>
</evidence>
<dbReference type="OrthoDB" id="40902at2759"/>
<dbReference type="Gene3D" id="1.10.510.10">
    <property type="entry name" value="Transferase(Phosphotransferase) domain 1"/>
    <property type="match status" value="2"/>
</dbReference>
<comment type="caution">
    <text evidence="13">The sequence shown here is derived from an EMBL/GenBank/DDBJ whole genome shotgun (WGS) entry which is preliminary data.</text>
</comment>
<reference evidence="13 14" key="1">
    <citation type="journal article" date="2018" name="Genome Biol. Evol.">
        <title>Multiple Roots of Fruiting Body Formation in Amoebozoa.</title>
        <authorList>
            <person name="Hillmann F."/>
            <person name="Forbes G."/>
            <person name="Novohradska S."/>
            <person name="Ferling I."/>
            <person name="Riege K."/>
            <person name="Groth M."/>
            <person name="Westermann M."/>
            <person name="Marz M."/>
            <person name="Spaller T."/>
            <person name="Winckler T."/>
            <person name="Schaap P."/>
            <person name="Glockner G."/>
        </authorList>
    </citation>
    <scope>NUCLEOTIDE SEQUENCE [LARGE SCALE GENOMIC DNA]</scope>
    <source>
        <strain evidence="13 14">Jena</strain>
    </source>
</reference>
<gene>
    <name evidence="13" type="ORF">PROFUN_13189</name>
</gene>
<name>A0A2P6N507_9EUKA</name>
<dbReference type="GO" id="GO:0004674">
    <property type="term" value="F:protein serine/threonine kinase activity"/>
    <property type="evidence" value="ECO:0007669"/>
    <property type="project" value="UniProtKB-KW"/>
</dbReference>
<keyword evidence="6 13" id="KW-0418">Kinase</keyword>
<keyword evidence="4" id="KW-0808">Transferase</keyword>
<dbReference type="InterPro" id="IPR000719">
    <property type="entry name" value="Prot_kinase_dom"/>
</dbReference>
<dbReference type="FunFam" id="1.10.510.10:FF:000571">
    <property type="entry name" value="Maternal embryonic leucine zipper kinase"/>
    <property type="match status" value="1"/>
</dbReference>
<dbReference type="Pfam" id="PF00069">
    <property type="entry name" value="Pkinase"/>
    <property type="match status" value="2"/>
</dbReference>
<dbReference type="PROSITE" id="PS50011">
    <property type="entry name" value="PROTEIN_KINASE_DOM"/>
    <property type="match status" value="1"/>
</dbReference>
<evidence type="ECO:0000256" key="8">
    <source>
        <dbReference type="ARBA" id="ARBA00047899"/>
    </source>
</evidence>
<keyword evidence="5 10" id="KW-0547">Nucleotide-binding</keyword>
<evidence type="ECO:0000256" key="3">
    <source>
        <dbReference type="ARBA" id="ARBA00022527"/>
    </source>
</evidence>
<keyword evidence="7 10" id="KW-0067">ATP-binding</keyword>
<dbReference type="FunFam" id="3.30.200.20:FF:000315">
    <property type="entry name" value="Calcium-dependent protein kinase 3"/>
    <property type="match status" value="1"/>
</dbReference>
<evidence type="ECO:0000256" key="4">
    <source>
        <dbReference type="ARBA" id="ARBA00022679"/>
    </source>
</evidence>
<evidence type="ECO:0000256" key="11">
    <source>
        <dbReference type="RuleBase" id="RU000304"/>
    </source>
</evidence>
<evidence type="ECO:0000256" key="6">
    <source>
        <dbReference type="ARBA" id="ARBA00022777"/>
    </source>
</evidence>
<dbReference type="EMBL" id="MDYQ01000200">
    <property type="protein sequence ID" value="PRP79028.1"/>
    <property type="molecule type" value="Genomic_DNA"/>
</dbReference>
<dbReference type="InterPro" id="IPR017441">
    <property type="entry name" value="Protein_kinase_ATP_BS"/>
</dbReference>
<dbReference type="PROSITE" id="PS00107">
    <property type="entry name" value="PROTEIN_KINASE_ATP"/>
    <property type="match status" value="1"/>
</dbReference>
<sequence>MLRSSGFSIRRFQILFVRELALLVYFGSTMAFRHLSAGSNKEPISDHYNIGLTLGSGTFSVVKKAEHRKTKQVYAIKCIDKGAVEDNEEMIGVEIDILKQVSHKNIIGLKEMFEDQKFIYLVMELVTGGELFETIVERGSYSEKDASVVITQLLQAVQYLHGKGIVHRDLKPENLLYEDATATTIKIADFGLSKIISSRMLLTTACGTPGYVAPEVLLCDGYEKPVDLWSVDEQIMQGSYEYMDEYWDSISPSAKDLIDHLLVVDPKKRYTAAQALNHPWIAGNAATRQDIDSVVQRLRQWNAKRRLKSAMLATLAVQKFVGLWST</sequence>